<gene>
    <name evidence="1" type="ORF">AVEN_52251_1</name>
</gene>
<keyword evidence="2" id="KW-1185">Reference proteome</keyword>
<dbReference type="Proteomes" id="UP000499080">
    <property type="component" value="Unassembled WGS sequence"/>
</dbReference>
<accession>A0A4Y2C159</accession>
<dbReference type="EMBL" id="BGPR01085106">
    <property type="protein sequence ID" value="GBL98078.1"/>
    <property type="molecule type" value="Genomic_DNA"/>
</dbReference>
<name>A0A4Y2C159_ARAVE</name>
<comment type="caution">
    <text evidence="1">The sequence shown here is derived from an EMBL/GenBank/DDBJ whole genome shotgun (WGS) entry which is preliminary data.</text>
</comment>
<proteinExistence type="predicted"/>
<dbReference type="OrthoDB" id="6155487at2759"/>
<dbReference type="AlphaFoldDB" id="A0A4Y2C159"/>
<organism evidence="1 2">
    <name type="scientific">Araneus ventricosus</name>
    <name type="common">Orbweaver spider</name>
    <name type="synonym">Epeira ventricosa</name>
    <dbReference type="NCBI Taxonomy" id="182803"/>
    <lineage>
        <taxon>Eukaryota</taxon>
        <taxon>Metazoa</taxon>
        <taxon>Ecdysozoa</taxon>
        <taxon>Arthropoda</taxon>
        <taxon>Chelicerata</taxon>
        <taxon>Arachnida</taxon>
        <taxon>Araneae</taxon>
        <taxon>Araneomorphae</taxon>
        <taxon>Entelegynae</taxon>
        <taxon>Araneoidea</taxon>
        <taxon>Araneidae</taxon>
        <taxon>Araneus</taxon>
    </lineage>
</organism>
<protein>
    <submittedName>
        <fullName evidence="1">Uncharacterized protein</fullName>
    </submittedName>
</protein>
<evidence type="ECO:0000313" key="1">
    <source>
        <dbReference type="EMBL" id="GBL98078.1"/>
    </source>
</evidence>
<evidence type="ECO:0000313" key="2">
    <source>
        <dbReference type="Proteomes" id="UP000499080"/>
    </source>
</evidence>
<reference evidence="1 2" key="1">
    <citation type="journal article" date="2019" name="Sci. Rep.">
        <title>Orb-weaving spider Araneus ventricosus genome elucidates the spidroin gene catalogue.</title>
        <authorList>
            <person name="Kono N."/>
            <person name="Nakamura H."/>
            <person name="Ohtoshi R."/>
            <person name="Moran D.A.P."/>
            <person name="Shinohara A."/>
            <person name="Yoshida Y."/>
            <person name="Fujiwara M."/>
            <person name="Mori M."/>
            <person name="Tomita M."/>
            <person name="Arakawa K."/>
        </authorList>
    </citation>
    <scope>NUCLEOTIDE SEQUENCE [LARGE SCALE GENOMIC DNA]</scope>
</reference>
<sequence length="180" mass="21117">MLECSLINNNAYLLSEEPCRSIKTPYDMQTLNDFHKEFMNSVTVYTLDLEGYSLFELVIFNSCQTTRTTPELASRSQNFLTSPVERRLNHFIFHVMIQRNTQHLLIKRKIPTFANGVLPPRDKIHTDVTEDHYQMKHFRRMNLDIKRAYDSAYIDGHILKCLQLGINGNITTFLQNFVQN</sequence>